<evidence type="ECO:0000313" key="1">
    <source>
        <dbReference type="EMBL" id="KGJ71300.1"/>
    </source>
</evidence>
<evidence type="ECO:0000313" key="2">
    <source>
        <dbReference type="Proteomes" id="UP000024900"/>
    </source>
</evidence>
<sequence>MALVLDERSSSMELTELEREFLRKLLGESWVSPPMFDHEIVARLVELGLVETEPLPSGDIEYRITDAGRAAAA</sequence>
<accession>A0A837CPN9</accession>
<name>A0A837CPN9_9BRAD</name>
<comment type="caution">
    <text evidence="1">The sequence shown here is derived from an EMBL/GenBank/DDBJ whole genome shotgun (WGS) entry which is preliminary data.</text>
</comment>
<protein>
    <submittedName>
        <fullName evidence="1">Uncharacterized protein</fullName>
    </submittedName>
</protein>
<dbReference type="EMBL" id="ADOU02000004">
    <property type="protein sequence ID" value="KGJ71300.1"/>
    <property type="molecule type" value="Genomic_DNA"/>
</dbReference>
<reference evidence="1 2" key="1">
    <citation type="journal article" date="2014" name="BMC Genomics">
        <title>Comparative genomics of Bradyrhizobium japonicum CPAC 15 and Bradyrhizobium diazoefficiens CPAC 7: elite model strains for understanding symbiotic performance with soybean.</title>
        <authorList>
            <person name="Siqueira A.F."/>
            <person name="Ormeno-Orrillo E."/>
            <person name="Souza R.C."/>
            <person name="Rodrigues E.P."/>
            <person name="Almeida L.G."/>
            <person name="Barcellos F.G."/>
            <person name="Batista J.S."/>
            <person name="Nakatami A.S."/>
            <person name="Martinez-Romero E."/>
            <person name="Vasconcelos A.T."/>
            <person name="Hungria M."/>
        </authorList>
    </citation>
    <scope>NUCLEOTIDE SEQUENCE [LARGE SCALE GENOMIC DNA]</scope>
    <source>
        <strain evidence="1 2">SEMIA 5080</strain>
    </source>
</reference>
<dbReference type="Gene3D" id="1.10.10.10">
    <property type="entry name" value="Winged helix-like DNA-binding domain superfamily/Winged helix DNA-binding domain"/>
    <property type="match status" value="1"/>
</dbReference>
<dbReference type="InterPro" id="IPR036388">
    <property type="entry name" value="WH-like_DNA-bd_sf"/>
</dbReference>
<dbReference type="Proteomes" id="UP000024900">
    <property type="component" value="Unassembled WGS sequence"/>
</dbReference>
<dbReference type="AlphaFoldDB" id="A0A837CPN9"/>
<gene>
    <name evidence="1" type="ORF">BJA5080_07813</name>
</gene>
<organism evidence="1 2">
    <name type="scientific">Bradyrhizobium diazoefficiens SEMIA 5080</name>
    <dbReference type="NCBI Taxonomy" id="754504"/>
    <lineage>
        <taxon>Bacteria</taxon>
        <taxon>Pseudomonadati</taxon>
        <taxon>Pseudomonadota</taxon>
        <taxon>Alphaproteobacteria</taxon>
        <taxon>Hyphomicrobiales</taxon>
        <taxon>Nitrobacteraceae</taxon>
        <taxon>Bradyrhizobium</taxon>
    </lineage>
</organism>
<proteinExistence type="predicted"/>